<evidence type="ECO:0000313" key="1">
    <source>
        <dbReference type="EMBL" id="KAJ3474412.1"/>
    </source>
</evidence>
<organism evidence="1 2">
    <name type="scientific">Lecanicillium saksenae</name>
    <dbReference type="NCBI Taxonomy" id="468837"/>
    <lineage>
        <taxon>Eukaryota</taxon>
        <taxon>Fungi</taxon>
        <taxon>Dikarya</taxon>
        <taxon>Ascomycota</taxon>
        <taxon>Pezizomycotina</taxon>
        <taxon>Sordariomycetes</taxon>
        <taxon>Hypocreomycetidae</taxon>
        <taxon>Hypocreales</taxon>
        <taxon>Cordycipitaceae</taxon>
        <taxon>Lecanicillium</taxon>
    </lineage>
</organism>
<name>A0ACC1QHU7_9HYPO</name>
<accession>A0ACC1QHU7</accession>
<sequence length="157" mass="18037">MLSDMVDSGELERNIDELLRPALQRRHRLVMDSVRKHLAPLGVTARESSLKGTNAFGGYFVWLKLKPSFSADLIAHVASEEENLIIGYGNMFTVQEEELKTTFDDHFRLCFSWLSEEDLEEGVKRLAQVLTRVDQNKDHYKALEQKVLGTNDMMQHV</sequence>
<comment type="caution">
    <text evidence="1">The sequence shown here is derived from an EMBL/GenBank/DDBJ whole genome shotgun (WGS) entry which is preliminary data.</text>
</comment>
<reference evidence="1" key="1">
    <citation type="submission" date="2022-07" db="EMBL/GenBank/DDBJ databases">
        <title>Genome Sequence of Lecanicillium saksenae.</title>
        <authorList>
            <person name="Buettner E."/>
        </authorList>
    </citation>
    <scope>NUCLEOTIDE SEQUENCE</scope>
    <source>
        <strain evidence="1">VT-O1</strain>
    </source>
</reference>
<dbReference type="EMBL" id="JANAKD010002190">
    <property type="protein sequence ID" value="KAJ3474412.1"/>
    <property type="molecule type" value="Genomic_DNA"/>
</dbReference>
<protein>
    <submittedName>
        <fullName evidence="1">Uncharacterized protein</fullName>
    </submittedName>
</protein>
<keyword evidence="2" id="KW-1185">Reference proteome</keyword>
<gene>
    <name evidence="1" type="ORF">NLG97_g9860</name>
</gene>
<dbReference type="Proteomes" id="UP001148737">
    <property type="component" value="Unassembled WGS sequence"/>
</dbReference>
<proteinExistence type="predicted"/>
<evidence type="ECO:0000313" key="2">
    <source>
        <dbReference type="Proteomes" id="UP001148737"/>
    </source>
</evidence>